<dbReference type="Pfam" id="PF10768">
    <property type="entry name" value="FliX"/>
    <property type="match status" value="1"/>
</dbReference>
<keyword evidence="3" id="KW-1185">Reference proteome</keyword>
<keyword evidence="2" id="KW-0966">Cell projection</keyword>
<protein>
    <submittedName>
        <fullName evidence="2">Flagellar assembly regulator FliX</fullName>
    </submittedName>
</protein>
<name>A0A1C3RL47_9PROT</name>
<dbReference type="InterPro" id="IPR019704">
    <property type="entry name" value="Flagellar_assmbl_FliX_class2"/>
</dbReference>
<dbReference type="OrthoDB" id="8005693at2"/>
<evidence type="ECO:0000256" key="1">
    <source>
        <dbReference type="SAM" id="MobiDB-lite"/>
    </source>
</evidence>
<feature type="region of interest" description="Disordered" evidence="1">
    <location>
        <begin position="1"/>
        <end position="41"/>
    </location>
</feature>
<dbReference type="AlphaFoldDB" id="A0A1C3RL47"/>
<proteinExistence type="predicted"/>
<dbReference type="STRING" id="1867952.MTBPR1_70151"/>
<keyword evidence="2" id="KW-0969">Cilium</keyword>
<dbReference type="RefSeq" id="WP_069189880.1">
    <property type="nucleotide sequence ID" value="NZ_FLYE01000046.1"/>
</dbReference>
<gene>
    <name evidence="2" type="primary">fliX</name>
    <name evidence="2" type="ORF">MTBPR1_70151</name>
</gene>
<evidence type="ECO:0000313" key="3">
    <source>
        <dbReference type="Proteomes" id="UP000231658"/>
    </source>
</evidence>
<sequence length="143" mass="15835">MKISNVGPSKPAVKSTKKEGTGKSGGFSTHLNRATGGNEGQVEFQEVNPVASMDSILSIQEVGDATEEENRRALFQRGEDILERLSEIQREILAGGISVERLQNLAHLLRSRRETVEDPALQQIIDEIELRAEVEIAKWGRNK</sequence>
<accession>A0A1C3RL47</accession>
<dbReference type="GO" id="GO:0044781">
    <property type="term" value="P:bacterial-type flagellum organization"/>
    <property type="evidence" value="ECO:0007669"/>
    <property type="project" value="InterPro"/>
</dbReference>
<reference evidence="2 3" key="1">
    <citation type="submission" date="2016-07" db="EMBL/GenBank/DDBJ databases">
        <authorList>
            <person name="Lefevre C.T."/>
        </authorList>
    </citation>
    <scope>NUCLEOTIDE SEQUENCE [LARGE SCALE GENOMIC DNA]</scope>
    <source>
        <strain evidence="2">PR1</strain>
    </source>
</reference>
<keyword evidence="2" id="KW-0282">Flagellum</keyword>
<organism evidence="2 3">
    <name type="scientific">Candidatus Terasakiella magnetica</name>
    <dbReference type="NCBI Taxonomy" id="1867952"/>
    <lineage>
        <taxon>Bacteria</taxon>
        <taxon>Pseudomonadati</taxon>
        <taxon>Pseudomonadota</taxon>
        <taxon>Alphaproteobacteria</taxon>
        <taxon>Rhodospirillales</taxon>
        <taxon>Terasakiellaceae</taxon>
        <taxon>Terasakiella</taxon>
    </lineage>
</organism>
<dbReference type="Proteomes" id="UP000231658">
    <property type="component" value="Unassembled WGS sequence"/>
</dbReference>
<evidence type="ECO:0000313" key="2">
    <source>
        <dbReference type="EMBL" id="SCA57879.1"/>
    </source>
</evidence>
<dbReference type="EMBL" id="FLYE01000046">
    <property type="protein sequence ID" value="SCA57879.1"/>
    <property type="molecule type" value="Genomic_DNA"/>
</dbReference>